<comment type="caution">
    <text evidence="2">The sequence shown here is derived from an EMBL/GenBank/DDBJ whole genome shotgun (WGS) entry which is preliminary data.</text>
</comment>
<keyword evidence="3" id="KW-1185">Reference proteome</keyword>
<dbReference type="Pfam" id="PF02627">
    <property type="entry name" value="CMD"/>
    <property type="match status" value="2"/>
</dbReference>
<name>A0ABU8Y729_9MICO</name>
<evidence type="ECO:0000259" key="1">
    <source>
        <dbReference type="Pfam" id="PF02627"/>
    </source>
</evidence>
<dbReference type="Proteomes" id="UP001370299">
    <property type="component" value="Unassembled WGS sequence"/>
</dbReference>
<protein>
    <submittedName>
        <fullName evidence="2">Carboxymuconolactone decarboxylase family protein</fullName>
    </submittedName>
</protein>
<dbReference type="InterPro" id="IPR003779">
    <property type="entry name" value="CMD-like"/>
</dbReference>
<proteinExistence type="predicted"/>
<dbReference type="EMBL" id="JBBLYY010000024">
    <property type="protein sequence ID" value="MEK0170650.1"/>
    <property type="molecule type" value="Genomic_DNA"/>
</dbReference>
<reference evidence="2 3" key="1">
    <citation type="submission" date="2024-03" db="EMBL/GenBank/DDBJ databases">
        <title>Whole genomes of four grape xylem sap localized bacterial endophytes.</title>
        <authorList>
            <person name="Kumar G."/>
            <person name="Savka M.A."/>
        </authorList>
    </citation>
    <scope>NUCLEOTIDE SEQUENCE [LARGE SCALE GENOMIC DNA]</scope>
    <source>
        <strain evidence="2 3">RIT_GXS8</strain>
    </source>
</reference>
<evidence type="ECO:0000313" key="2">
    <source>
        <dbReference type="EMBL" id="MEK0170650.1"/>
    </source>
</evidence>
<organism evidence="2 3">
    <name type="scientific">Curtobacterium citreum</name>
    <dbReference type="NCBI Taxonomy" id="2036"/>
    <lineage>
        <taxon>Bacteria</taxon>
        <taxon>Bacillati</taxon>
        <taxon>Actinomycetota</taxon>
        <taxon>Actinomycetes</taxon>
        <taxon>Micrococcales</taxon>
        <taxon>Microbacteriaceae</taxon>
        <taxon>Curtobacterium</taxon>
    </lineage>
</organism>
<dbReference type="Gene3D" id="1.20.1290.10">
    <property type="entry name" value="AhpD-like"/>
    <property type="match status" value="1"/>
</dbReference>
<evidence type="ECO:0000313" key="3">
    <source>
        <dbReference type="Proteomes" id="UP001370299"/>
    </source>
</evidence>
<accession>A0ABU8Y729</accession>
<feature type="domain" description="Carboxymuconolactone decarboxylase-like" evidence="1">
    <location>
        <begin position="159"/>
        <end position="242"/>
    </location>
</feature>
<dbReference type="InterPro" id="IPR029032">
    <property type="entry name" value="AhpD-like"/>
</dbReference>
<dbReference type="InterPro" id="IPR052512">
    <property type="entry name" value="4CMD/NDH-1_regulator"/>
</dbReference>
<gene>
    <name evidence="2" type="ORF">WMN62_04135</name>
</gene>
<dbReference type="SUPFAM" id="SSF69118">
    <property type="entry name" value="AhpD-like"/>
    <property type="match status" value="1"/>
</dbReference>
<sequence length="249" mass="26225">MTTNQPTNAEHDALLGAFSTTDPEFVERIGAFTFTETVAESALDATDRLQYQLGALIAVGAVEPFRVLLDAALDAGVSPIAVKEVVYQAGAYVGIGRSLGFLAAVNEVLTARGTAPRLRSQATTTPADRTERGIATQREIVGGDTVDAMYANAPSDAARFQRFLSANCFGDYYTRTGLDVRQRELLTFAVLVALGGADGQVAAHVTANQNVGNTRAEMLDVLTALLPYIGYPRTLNGLAAVEKGAPAVA</sequence>
<feature type="domain" description="Carboxymuconolactone decarboxylase-like" evidence="1">
    <location>
        <begin position="23"/>
        <end position="106"/>
    </location>
</feature>
<dbReference type="RefSeq" id="WP_340195609.1">
    <property type="nucleotide sequence ID" value="NZ_JBBKAP010000003.1"/>
</dbReference>
<dbReference type="PANTHER" id="PTHR33570">
    <property type="entry name" value="4-CARBOXYMUCONOLACTONE DECARBOXYLASE FAMILY PROTEIN"/>
    <property type="match status" value="1"/>
</dbReference>
<dbReference type="PANTHER" id="PTHR33570:SF2">
    <property type="entry name" value="CARBOXYMUCONOLACTONE DECARBOXYLASE-LIKE DOMAIN-CONTAINING PROTEIN"/>
    <property type="match status" value="1"/>
</dbReference>